<evidence type="ECO:0000313" key="6">
    <source>
        <dbReference type="Proteomes" id="UP000323142"/>
    </source>
</evidence>
<protein>
    <submittedName>
        <fullName evidence="5">GntR family transcriptional regulator</fullName>
    </submittedName>
</protein>
<dbReference type="InterPro" id="IPR036390">
    <property type="entry name" value="WH_DNA-bd_sf"/>
</dbReference>
<dbReference type="Pfam" id="PF00392">
    <property type="entry name" value="GntR"/>
    <property type="match status" value="1"/>
</dbReference>
<dbReference type="InterPro" id="IPR028978">
    <property type="entry name" value="Chorismate_lyase_/UTRA_dom_sf"/>
</dbReference>
<dbReference type="PANTHER" id="PTHR44846:SF17">
    <property type="entry name" value="GNTR-FAMILY TRANSCRIPTIONAL REGULATOR"/>
    <property type="match status" value="1"/>
</dbReference>
<evidence type="ECO:0000313" key="5">
    <source>
        <dbReference type="EMBL" id="KAA2235220.1"/>
    </source>
</evidence>
<feature type="domain" description="HTH gntR-type" evidence="4">
    <location>
        <begin position="12"/>
        <end position="80"/>
    </location>
</feature>
<dbReference type="PRINTS" id="PR00035">
    <property type="entry name" value="HTHGNTR"/>
</dbReference>
<sequence length="254" mass="27873">MPPRNTRSHRIAPLYHRIYVELRRGLTEGGLDPRERLPSEPALAARYQVSRVTVRRTLEQLEADGLIRRVRGVGTFPVRVSATAEKTNISGVLENLITYDQSTTARNLAWDRVEPGPEIAPLFGPGLALRILRVRSHKGEPMSLTTILVPAIHADLLDPNADASEPVIRALDRKGILAARAEQAITAVPASEMAVATLGVAADSPLICMRRLMTDEAGGPVLHQESLYAPDRFEYRMSLTRLSLGPAARWTPIG</sequence>
<accession>A0A5B2V9V5</accession>
<dbReference type="InterPro" id="IPR000524">
    <property type="entry name" value="Tscrpt_reg_HTH_GntR"/>
</dbReference>
<organism evidence="5 6">
    <name type="scientific">Salinarimonas soli</name>
    <dbReference type="NCBI Taxonomy" id="1638099"/>
    <lineage>
        <taxon>Bacteria</taxon>
        <taxon>Pseudomonadati</taxon>
        <taxon>Pseudomonadota</taxon>
        <taxon>Alphaproteobacteria</taxon>
        <taxon>Hyphomicrobiales</taxon>
        <taxon>Salinarimonadaceae</taxon>
        <taxon>Salinarimonas</taxon>
    </lineage>
</organism>
<dbReference type="SMART" id="SM00345">
    <property type="entry name" value="HTH_GNTR"/>
    <property type="match status" value="1"/>
</dbReference>
<dbReference type="CDD" id="cd07377">
    <property type="entry name" value="WHTH_GntR"/>
    <property type="match status" value="1"/>
</dbReference>
<dbReference type="EMBL" id="VUOA01000037">
    <property type="protein sequence ID" value="KAA2235220.1"/>
    <property type="molecule type" value="Genomic_DNA"/>
</dbReference>
<dbReference type="PANTHER" id="PTHR44846">
    <property type="entry name" value="MANNOSYL-D-GLYCERATE TRANSPORT/METABOLISM SYSTEM REPRESSOR MNGR-RELATED"/>
    <property type="match status" value="1"/>
</dbReference>
<dbReference type="InterPro" id="IPR011663">
    <property type="entry name" value="UTRA"/>
</dbReference>
<reference evidence="5 6" key="1">
    <citation type="submission" date="2019-09" db="EMBL/GenBank/DDBJ databases">
        <title>Salinarimonas rosea gen. nov., sp. nov., a new member of the a-2 subgroup of the Proteobacteria.</title>
        <authorList>
            <person name="Liu J."/>
        </authorList>
    </citation>
    <scope>NUCLEOTIDE SEQUENCE [LARGE SCALE GENOMIC DNA]</scope>
    <source>
        <strain evidence="5 6">BN140002</strain>
    </source>
</reference>
<dbReference type="InterPro" id="IPR050679">
    <property type="entry name" value="Bact_HTH_transcr_reg"/>
</dbReference>
<dbReference type="SUPFAM" id="SSF64288">
    <property type="entry name" value="Chorismate lyase-like"/>
    <property type="match status" value="1"/>
</dbReference>
<dbReference type="Proteomes" id="UP000323142">
    <property type="component" value="Unassembled WGS sequence"/>
</dbReference>
<proteinExistence type="predicted"/>
<dbReference type="SMART" id="SM00866">
    <property type="entry name" value="UTRA"/>
    <property type="match status" value="1"/>
</dbReference>
<keyword evidence="1" id="KW-0805">Transcription regulation</keyword>
<dbReference type="RefSeq" id="WP_149821234.1">
    <property type="nucleotide sequence ID" value="NZ_VUOA01000037.1"/>
</dbReference>
<keyword evidence="6" id="KW-1185">Reference proteome</keyword>
<name>A0A5B2V9V5_9HYPH</name>
<dbReference type="Pfam" id="PF07702">
    <property type="entry name" value="UTRA"/>
    <property type="match status" value="1"/>
</dbReference>
<evidence type="ECO:0000256" key="3">
    <source>
        <dbReference type="ARBA" id="ARBA00023163"/>
    </source>
</evidence>
<dbReference type="AlphaFoldDB" id="A0A5B2V9V5"/>
<keyword evidence="3" id="KW-0804">Transcription</keyword>
<gene>
    <name evidence="5" type="ORF">F0L46_20975</name>
</gene>
<reference evidence="5 6" key="2">
    <citation type="submission" date="2019-09" db="EMBL/GenBank/DDBJ databases">
        <authorList>
            <person name="Jin C."/>
        </authorList>
    </citation>
    <scope>NUCLEOTIDE SEQUENCE [LARGE SCALE GENOMIC DNA]</scope>
    <source>
        <strain evidence="5 6">BN140002</strain>
    </source>
</reference>
<dbReference type="Gene3D" id="3.40.1410.10">
    <property type="entry name" value="Chorismate lyase-like"/>
    <property type="match status" value="1"/>
</dbReference>
<dbReference type="SUPFAM" id="SSF46785">
    <property type="entry name" value="Winged helix' DNA-binding domain"/>
    <property type="match status" value="1"/>
</dbReference>
<dbReference type="GO" id="GO:0003700">
    <property type="term" value="F:DNA-binding transcription factor activity"/>
    <property type="evidence" value="ECO:0007669"/>
    <property type="project" value="InterPro"/>
</dbReference>
<evidence type="ECO:0000256" key="2">
    <source>
        <dbReference type="ARBA" id="ARBA00023125"/>
    </source>
</evidence>
<dbReference type="PROSITE" id="PS50949">
    <property type="entry name" value="HTH_GNTR"/>
    <property type="match status" value="1"/>
</dbReference>
<comment type="caution">
    <text evidence="5">The sequence shown here is derived from an EMBL/GenBank/DDBJ whole genome shotgun (WGS) entry which is preliminary data.</text>
</comment>
<evidence type="ECO:0000259" key="4">
    <source>
        <dbReference type="PROSITE" id="PS50949"/>
    </source>
</evidence>
<dbReference type="OrthoDB" id="5454556at2"/>
<evidence type="ECO:0000256" key="1">
    <source>
        <dbReference type="ARBA" id="ARBA00023015"/>
    </source>
</evidence>
<dbReference type="GO" id="GO:0045892">
    <property type="term" value="P:negative regulation of DNA-templated transcription"/>
    <property type="evidence" value="ECO:0007669"/>
    <property type="project" value="TreeGrafter"/>
</dbReference>
<dbReference type="GO" id="GO:0003677">
    <property type="term" value="F:DNA binding"/>
    <property type="evidence" value="ECO:0007669"/>
    <property type="project" value="UniProtKB-KW"/>
</dbReference>
<dbReference type="Gene3D" id="1.10.10.10">
    <property type="entry name" value="Winged helix-like DNA-binding domain superfamily/Winged helix DNA-binding domain"/>
    <property type="match status" value="1"/>
</dbReference>
<keyword evidence="2" id="KW-0238">DNA-binding</keyword>
<dbReference type="InterPro" id="IPR036388">
    <property type="entry name" value="WH-like_DNA-bd_sf"/>
</dbReference>